<name>A0A7W7Y496_9BACT</name>
<keyword evidence="3" id="KW-1185">Reference proteome</keyword>
<accession>A0A7W7Y496</accession>
<dbReference type="Pfam" id="PF06226">
    <property type="entry name" value="DUF1007"/>
    <property type="match status" value="1"/>
</dbReference>
<dbReference type="AlphaFoldDB" id="A0A7W7Y496"/>
<organism evidence="2 3">
    <name type="scientific">Desulfurispira natronophila</name>
    <dbReference type="NCBI Taxonomy" id="682562"/>
    <lineage>
        <taxon>Bacteria</taxon>
        <taxon>Pseudomonadati</taxon>
        <taxon>Chrysiogenota</taxon>
        <taxon>Chrysiogenia</taxon>
        <taxon>Chrysiogenales</taxon>
        <taxon>Chrysiogenaceae</taxon>
        <taxon>Desulfurispira</taxon>
    </lineage>
</organism>
<proteinExistence type="predicted"/>
<dbReference type="InterPro" id="IPR010412">
    <property type="entry name" value="DUF1007"/>
</dbReference>
<dbReference type="EMBL" id="JACHID010000006">
    <property type="protein sequence ID" value="MBB5021805.1"/>
    <property type="molecule type" value="Genomic_DNA"/>
</dbReference>
<evidence type="ECO:0000313" key="3">
    <source>
        <dbReference type="Proteomes" id="UP000528322"/>
    </source>
</evidence>
<comment type="caution">
    <text evidence="2">The sequence shown here is derived from an EMBL/GenBank/DDBJ whole genome shotgun (WGS) entry which is preliminary data.</text>
</comment>
<feature type="signal peptide" evidence="1">
    <location>
        <begin position="1"/>
        <end position="25"/>
    </location>
</feature>
<keyword evidence="1" id="KW-0732">Signal</keyword>
<evidence type="ECO:0000256" key="1">
    <source>
        <dbReference type="SAM" id="SignalP"/>
    </source>
</evidence>
<protein>
    <submittedName>
        <fullName evidence="2">ABC-type uncharacterized transport system substrate-binding protein</fullName>
    </submittedName>
</protein>
<reference evidence="2 3" key="1">
    <citation type="submission" date="2020-08" db="EMBL/GenBank/DDBJ databases">
        <title>Genomic Encyclopedia of Type Strains, Phase IV (KMG-IV): sequencing the most valuable type-strain genomes for metagenomic binning, comparative biology and taxonomic classification.</title>
        <authorList>
            <person name="Goeker M."/>
        </authorList>
    </citation>
    <scope>NUCLEOTIDE SEQUENCE [LARGE SCALE GENOMIC DNA]</scope>
    <source>
        <strain evidence="2 3">DSM 22071</strain>
    </source>
</reference>
<sequence length="194" mass="22379">MILRRSLLMVIALTTWILTTSSAQAHPHVFMDTHLKVDMNASGVQGLGVTWVFDEMTSQLYIMEFGLNRDGLTQADVDRLARDLLGNLHRHSYFLTVKVNEVQVPITQRARDFAPQIHDNRLWFAFYVPLDLPLSDGDTFGAEVYEEEGFIAITIQDEYIAFSNETTLPYSLDKQMRDYTHAWSLRFSHDTSRF</sequence>
<dbReference type="Proteomes" id="UP000528322">
    <property type="component" value="Unassembled WGS sequence"/>
</dbReference>
<feature type="chain" id="PRO_5030518445" evidence="1">
    <location>
        <begin position="26"/>
        <end position="194"/>
    </location>
</feature>
<evidence type="ECO:0000313" key="2">
    <source>
        <dbReference type="EMBL" id="MBB5021805.1"/>
    </source>
</evidence>
<gene>
    <name evidence="2" type="ORF">HNR37_001119</name>
</gene>
<dbReference type="RefSeq" id="WP_183731184.1">
    <property type="nucleotide sequence ID" value="NZ_JACHID010000006.1"/>
</dbReference>